<organism evidence="1 2">
    <name type="scientific">Schinkia azotoformans MEV2011</name>
    <dbReference type="NCBI Taxonomy" id="1348973"/>
    <lineage>
        <taxon>Bacteria</taxon>
        <taxon>Bacillati</taxon>
        <taxon>Bacillota</taxon>
        <taxon>Bacilli</taxon>
        <taxon>Bacillales</taxon>
        <taxon>Bacillaceae</taxon>
        <taxon>Calidifontibacillus/Schinkia group</taxon>
        <taxon>Schinkia</taxon>
    </lineage>
</organism>
<proteinExistence type="predicted"/>
<dbReference type="RefSeq" id="WP_035197017.1">
    <property type="nucleotide sequence ID" value="NZ_JJRY01000016.1"/>
</dbReference>
<reference evidence="1 2" key="1">
    <citation type="submission" date="2014-04" db="EMBL/GenBank/DDBJ databases">
        <title>Draft genome sequence of Bacillus azotoformans MEV2011, a (co-) denitrifying strain unable to grow in the presence of oxygen.</title>
        <authorList>
            <person name="Nielsen M."/>
            <person name="Schreiber L."/>
            <person name="Finster K."/>
            <person name="Schramm A."/>
        </authorList>
    </citation>
    <scope>NUCLEOTIDE SEQUENCE [LARGE SCALE GENOMIC DNA]</scope>
    <source>
        <strain evidence="1 2">MEV2011</strain>
    </source>
</reference>
<accession>A0A072NIA5</accession>
<sequence length="313" mass="36322">MTNNTTYTAEIIEDAKLREELVERIEVLDKVKKLLLLPNTEYATVSQVAEFYEVPVETIYSLTKEHKQELELDGFKIFKRKDVCYFDNQSDKIESKRGYTLVEFGDVEVKIGGSGISLYPKRATLRVAMLLRDSEVAKEIRTQLLNIEGKVSAEVKTADIVEEEKLMMEIMKATSDVDRMIAITNYTNYKNRHIEEQNEKINRLDRENSILAGENLKFQSPRKLIKNLMQRYCCNNDEKKFTEGYQKLNWLLLNTFDTGINLKARRENARNNGDRKSNYLSVIKEYEYPLVLQVVLSMCKEAGIDVSDILERA</sequence>
<comment type="caution">
    <text evidence="1">The sequence shown here is derived from an EMBL/GenBank/DDBJ whole genome shotgun (WGS) entry which is preliminary data.</text>
</comment>
<dbReference type="Proteomes" id="UP000027936">
    <property type="component" value="Unassembled WGS sequence"/>
</dbReference>
<dbReference type="AlphaFoldDB" id="A0A072NIA5"/>
<dbReference type="OrthoDB" id="696873at2"/>
<dbReference type="EMBL" id="JJRY01000016">
    <property type="protein sequence ID" value="KEF37226.1"/>
    <property type="molecule type" value="Genomic_DNA"/>
</dbReference>
<dbReference type="PATRIC" id="fig|1348973.3.peg.3348"/>
<protein>
    <submittedName>
        <fullName evidence="1">Uncharacterized protein</fullName>
    </submittedName>
</protein>
<evidence type="ECO:0000313" key="1">
    <source>
        <dbReference type="EMBL" id="KEF37226.1"/>
    </source>
</evidence>
<evidence type="ECO:0000313" key="2">
    <source>
        <dbReference type="Proteomes" id="UP000027936"/>
    </source>
</evidence>
<name>A0A072NIA5_SCHAZ</name>
<gene>
    <name evidence="1" type="ORF">M670_03472</name>
</gene>